<accession>A0A0S4TUK8</accession>
<sequence>MPEADITTLPLHLLLRLKRGENCSEAACSLHDDRTVLKRFILLRVRPLRIALIHVRFTQSILLRPEQKAEPVDDHPHFARRVESAFLRIATAVIMEAACRQSMNFVPVKSIEQQDIQAIHRVRELLICRPSFTALPTCRCAQTSARPRDGPDLIKNAALKPLP</sequence>
<reference evidence="1" key="1">
    <citation type="submission" date="2015-10" db="EMBL/GenBank/DDBJ databases">
        <authorList>
            <person name="Gilbert D.G."/>
        </authorList>
    </citation>
    <scope>NUCLEOTIDE SEQUENCE</scope>
    <source>
        <strain evidence="1">Phyl III-seqv23</strain>
    </source>
</reference>
<dbReference type="EMBL" id="LN899819">
    <property type="protein sequence ID" value="CUV13755.1"/>
    <property type="molecule type" value="Genomic_DNA"/>
</dbReference>
<evidence type="ECO:0000313" key="1">
    <source>
        <dbReference type="EMBL" id="CUV13755.1"/>
    </source>
</evidence>
<organism evidence="1">
    <name type="scientific">Ralstonia solanacearum</name>
    <name type="common">Pseudomonas solanacearum</name>
    <dbReference type="NCBI Taxonomy" id="305"/>
    <lineage>
        <taxon>Bacteria</taxon>
        <taxon>Pseudomonadati</taxon>
        <taxon>Pseudomonadota</taxon>
        <taxon>Betaproteobacteria</taxon>
        <taxon>Burkholderiales</taxon>
        <taxon>Burkholderiaceae</taxon>
        <taxon>Ralstonia</taxon>
        <taxon>Ralstonia solanacearum species complex</taxon>
    </lineage>
</organism>
<proteinExistence type="predicted"/>
<gene>
    <name evidence="1" type="ORF">RUN39_v1_620011</name>
</gene>
<name>A0A0S4TUK8_RALSL</name>
<protein>
    <submittedName>
        <fullName evidence="1">Uncharacterized protein</fullName>
    </submittedName>
</protein>
<dbReference type="AlphaFoldDB" id="A0A0S4TUK8"/>